<feature type="compositionally biased region" description="Basic residues" evidence="4">
    <location>
        <begin position="469"/>
        <end position="501"/>
    </location>
</feature>
<dbReference type="AlphaFoldDB" id="A0A0N4W9P6"/>
<dbReference type="PANTHER" id="PTHR45937">
    <property type="entry name" value="ASPARAGINE SYNTHETASE DOMAIN-CONTAINING PROTEIN 1"/>
    <property type="match status" value="1"/>
</dbReference>
<accession>A0A0N4W9P6</accession>
<evidence type="ECO:0000256" key="1">
    <source>
        <dbReference type="ARBA" id="ARBA00022605"/>
    </source>
</evidence>
<organism evidence="6">
    <name type="scientific">Haemonchus placei</name>
    <name type="common">Barber's pole worm</name>
    <dbReference type="NCBI Taxonomy" id="6290"/>
    <lineage>
        <taxon>Eukaryota</taxon>
        <taxon>Metazoa</taxon>
        <taxon>Ecdysozoa</taxon>
        <taxon>Nematoda</taxon>
        <taxon>Chromadorea</taxon>
        <taxon>Rhabditida</taxon>
        <taxon>Rhabditina</taxon>
        <taxon>Rhabditomorpha</taxon>
        <taxon>Strongyloidea</taxon>
        <taxon>Trichostrongylidae</taxon>
        <taxon>Haemonchus</taxon>
    </lineage>
</organism>
<dbReference type="GO" id="GO:0006529">
    <property type="term" value="P:asparagine biosynthetic process"/>
    <property type="evidence" value="ECO:0007669"/>
    <property type="project" value="UniProtKB-KW"/>
</dbReference>
<dbReference type="WBParaSite" id="HPLM_0000703501-mRNA-1">
    <property type="protein sequence ID" value="HPLM_0000703501-mRNA-1"/>
    <property type="gene ID" value="HPLM_0000703501"/>
</dbReference>
<evidence type="ECO:0000259" key="5">
    <source>
        <dbReference type="Pfam" id="PF00733"/>
    </source>
</evidence>
<dbReference type="CDD" id="cd01991">
    <property type="entry name" value="Asn_synthase_B_C"/>
    <property type="match status" value="1"/>
</dbReference>
<keyword evidence="2" id="KW-0061">Asparagine biosynthesis</keyword>
<feature type="compositionally biased region" description="Basic and acidic residues" evidence="4">
    <location>
        <begin position="631"/>
        <end position="680"/>
    </location>
</feature>
<evidence type="ECO:0000313" key="6">
    <source>
        <dbReference type="WBParaSite" id="HPLM_0000703501-mRNA-1"/>
    </source>
</evidence>
<dbReference type="Pfam" id="PF00733">
    <property type="entry name" value="Asn_synthase"/>
    <property type="match status" value="1"/>
</dbReference>
<dbReference type="PANTHER" id="PTHR45937:SF1">
    <property type="entry name" value="ASPARAGINE SYNTHETASE DOMAIN-CONTAINING PROTEIN 1"/>
    <property type="match status" value="1"/>
</dbReference>
<protein>
    <submittedName>
        <fullName evidence="6">Asparagine synthetase domain-containing protein</fullName>
    </submittedName>
</protein>
<dbReference type="Gene3D" id="3.40.50.620">
    <property type="entry name" value="HUPs"/>
    <property type="match status" value="1"/>
</dbReference>
<keyword evidence="3" id="KW-0315">Glutamine amidotransferase</keyword>
<evidence type="ECO:0000256" key="2">
    <source>
        <dbReference type="ARBA" id="ARBA00022888"/>
    </source>
</evidence>
<evidence type="ECO:0000256" key="3">
    <source>
        <dbReference type="ARBA" id="ARBA00022962"/>
    </source>
</evidence>
<dbReference type="InterPro" id="IPR001962">
    <property type="entry name" value="Asn_synthase"/>
</dbReference>
<reference evidence="6" key="1">
    <citation type="submission" date="2017-02" db="UniProtKB">
        <authorList>
            <consortium name="WormBaseParasite"/>
        </authorList>
    </citation>
    <scope>IDENTIFICATION</scope>
</reference>
<dbReference type="InterPro" id="IPR051857">
    <property type="entry name" value="Asn_synthetase_domain"/>
</dbReference>
<dbReference type="SUPFAM" id="SSF52402">
    <property type="entry name" value="Adenine nucleotide alpha hydrolases-like"/>
    <property type="match status" value="1"/>
</dbReference>
<feature type="compositionally biased region" description="Basic and acidic residues" evidence="4">
    <location>
        <begin position="572"/>
        <end position="622"/>
    </location>
</feature>
<sequence>MGNEWLFRLSRPPTYSTTSQPEGTVSDIFLILSGHMVEGATELDDLQDDEEIVTVLLNRPGPWSVIYYRPDLNRLFVGRDVFGRLSLVCAADADDLVLSDVVHSLPKVCWNEVPYAQVCCINTETRCAVSTSYLPSYPENILEPWSELFSSFTLRNSPCKDVLLKVSRTTCDSAPNVQEEFLERLVEATRQMVPHGTNSAAVAFSGGIDSLLVAISLHEAYPSERSIDLVNVAFLRGSKHRSIVTDRQRATTGLQFLRSKFPCRYWRLILVDVTLEELEANRSKHVVKAAAPALSVLDESLACVLWFALRGVGKDYDNGDEVRSDAKVYFVGSGADELFAGYARHRTRFERDGAESIPEECEAELRRLGSRNGGRDARVAAVLNKELRAPFLHDDFVAWVNTVPAHLKWDLSLPRGVGEKMIIRQVLASLGAPHDAPKQAMQFGSGFVKMQNNKMLKVPDPEWEFSNCKRKQKVTQKKGRHHQLKRAKKGPVQKKRSHLMKRKDTPASKEKLTKEKKATVGQKPEAKPVAKETGNEQQLKVESKEKTDEGKEDIKARGKTSAAKAKVSKLARKTEEGGSKEKVERKVGSKDDSKVKARASGSKERISKVVVKSDDKSDEKAGGNEQQPKVGSKESIVKKKEVKEKEEKKLATKEGMGSKEKVVGGGEKKEEIEGKETKPKDEKEMGKWFFTITELEMEELDSYLWIR</sequence>
<feature type="region of interest" description="Disordered" evidence="4">
    <location>
        <begin position="469"/>
        <end position="680"/>
    </location>
</feature>
<feature type="domain" description="Asparagine synthetase" evidence="5">
    <location>
        <begin position="321"/>
        <end position="361"/>
    </location>
</feature>
<feature type="compositionally biased region" description="Basic and acidic residues" evidence="4">
    <location>
        <begin position="502"/>
        <end position="556"/>
    </location>
</feature>
<evidence type="ECO:0000256" key="4">
    <source>
        <dbReference type="SAM" id="MobiDB-lite"/>
    </source>
</evidence>
<dbReference type="InterPro" id="IPR014729">
    <property type="entry name" value="Rossmann-like_a/b/a_fold"/>
</dbReference>
<keyword evidence="1" id="KW-0028">Amino-acid biosynthesis</keyword>
<proteinExistence type="predicted"/>
<dbReference type="GO" id="GO:0004066">
    <property type="term" value="F:asparagine synthase (glutamine-hydrolyzing) activity"/>
    <property type="evidence" value="ECO:0007669"/>
    <property type="project" value="InterPro"/>
</dbReference>
<name>A0A0N4W9P6_HAEPC</name>